<dbReference type="InterPro" id="IPR052342">
    <property type="entry name" value="MCH/BMMD"/>
</dbReference>
<comment type="caution">
    <text evidence="1">The sequence shown here is derived from an EMBL/GenBank/DDBJ whole genome shotgun (WGS) entry which is preliminary data.</text>
</comment>
<organism evidence="1 2">
    <name type="scientific">Paraburkholderia strydomiana</name>
    <dbReference type="NCBI Taxonomy" id="1245417"/>
    <lineage>
        <taxon>Bacteria</taxon>
        <taxon>Pseudomonadati</taxon>
        <taxon>Pseudomonadota</taxon>
        <taxon>Betaproteobacteria</taxon>
        <taxon>Burkholderiales</taxon>
        <taxon>Burkholderiaceae</taxon>
        <taxon>Paraburkholderia</taxon>
    </lineage>
</organism>
<sequence>MKLNQEAQLLGRGFYWQDLHVGEKFRTYRRTVTEADLVNFISTIGMLEAVFIDAAFEHAALSNRPVPAMLTSGLIEGMLCQTMVQGTGLALLEMSIKAFKPVVVNDAIHGVVEVVEVRPTSKNNRAVFASRVDVFNQEDVNVLTYDVKRMLAGRPD</sequence>
<evidence type="ECO:0000313" key="1">
    <source>
        <dbReference type="EMBL" id="MFM0721317.1"/>
    </source>
</evidence>
<protein>
    <submittedName>
        <fullName evidence="1">MaoC family dehydratase</fullName>
    </submittedName>
</protein>
<dbReference type="Gene3D" id="3.10.129.10">
    <property type="entry name" value="Hotdog Thioesterase"/>
    <property type="match status" value="1"/>
</dbReference>
<dbReference type="InterPro" id="IPR029069">
    <property type="entry name" value="HotDog_dom_sf"/>
</dbReference>
<keyword evidence="2" id="KW-1185">Reference proteome</keyword>
<dbReference type="RefSeq" id="WP_408157386.1">
    <property type="nucleotide sequence ID" value="NZ_JAQQCL010000042.1"/>
</dbReference>
<reference evidence="1 2" key="1">
    <citation type="journal article" date="2024" name="Chem. Sci.">
        <title>Discovery of megapolipeptins by genome mining of a Burkholderiales bacteria collection.</title>
        <authorList>
            <person name="Paulo B.S."/>
            <person name="Recchia M.J.J."/>
            <person name="Lee S."/>
            <person name="Fergusson C.H."/>
            <person name="Romanowski S.B."/>
            <person name="Hernandez A."/>
            <person name="Krull N."/>
            <person name="Liu D.Y."/>
            <person name="Cavanagh H."/>
            <person name="Bos A."/>
            <person name="Gray C.A."/>
            <person name="Murphy B.T."/>
            <person name="Linington R.G."/>
            <person name="Eustaquio A.S."/>
        </authorList>
    </citation>
    <scope>NUCLEOTIDE SEQUENCE [LARGE SCALE GENOMIC DNA]</scope>
    <source>
        <strain evidence="1 2">RL17-350-BIC-E</strain>
    </source>
</reference>
<dbReference type="Proteomes" id="UP001629392">
    <property type="component" value="Unassembled WGS sequence"/>
</dbReference>
<evidence type="ECO:0000313" key="2">
    <source>
        <dbReference type="Proteomes" id="UP001629392"/>
    </source>
</evidence>
<accession>A0ABW9EQU8</accession>
<proteinExistence type="predicted"/>
<gene>
    <name evidence="1" type="ORF">PQQ73_33980</name>
</gene>
<dbReference type="CDD" id="cd03441">
    <property type="entry name" value="R_hydratase_like"/>
    <property type="match status" value="1"/>
</dbReference>
<dbReference type="EMBL" id="JAQQCL010000042">
    <property type="protein sequence ID" value="MFM0721317.1"/>
    <property type="molecule type" value="Genomic_DNA"/>
</dbReference>
<dbReference type="PANTHER" id="PTHR43664">
    <property type="entry name" value="MONOAMINE OXIDASE-RELATED"/>
    <property type="match status" value="1"/>
</dbReference>
<name>A0ABW9EQU8_9BURK</name>
<dbReference type="PANTHER" id="PTHR43664:SF1">
    <property type="entry name" value="BETA-METHYLMALYL-COA DEHYDRATASE"/>
    <property type="match status" value="1"/>
</dbReference>
<dbReference type="SUPFAM" id="SSF54637">
    <property type="entry name" value="Thioesterase/thiol ester dehydrase-isomerase"/>
    <property type="match status" value="1"/>
</dbReference>